<protein>
    <submittedName>
        <fullName evidence="1">Uncharacterized protein</fullName>
    </submittedName>
</protein>
<dbReference type="AlphaFoldDB" id="A0A0E9QRH9"/>
<organism evidence="1">
    <name type="scientific">Anguilla anguilla</name>
    <name type="common">European freshwater eel</name>
    <name type="synonym">Muraena anguilla</name>
    <dbReference type="NCBI Taxonomy" id="7936"/>
    <lineage>
        <taxon>Eukaryota</taxon>
        <taxon>Metazoa</taxon>
        <taxon>Chordata</taxon>
        <taxon>Craniata</taxon>
        <taxon>Vertebrata</taxon>
        <taxon>Euteleostomi</taxon>
        <taxon>Actinopterygii</taxon>
        <taxon>Neopterygii</taxon>
        <taxon>Teleostei</taxon>
        <taxon>Anguilliformes</taxon>
        <taxon>Anguillidae</taxon>
        <taxon>Anguilla</taxon>
    </lineage>
</organism>
<evidence type="ECO:0000313" key="1">
    <source>
        <dbReference type="EMBL" id="JAH19037.1"/>
    </source>
</evidence>
<dbReference type="EMBL" id="GBXM01089540">
    <property type="protein sequence ID" value="JAH19037.1"/>
    <property type="molecule type" value="Transcribed_RNA"/>
</dbReference>
<reference evidence="1" key="2">
    <citation type="journal article" date="2015" name="Fish Shellfish Immunol.">
        <title>Early steps in the European eel (Anguilla anguilla)-Vibrio vulnificus interaction in the gills: Role of the RtxA13 toxin.</title>
        <authorList>
            <person name="Callol A."/>
            <person name="Pajuelo D."/>
            <person name="Ebbesson L."/>
            <person name="Teles M."/>
            <person name="MacKenzie S."/>
            <person name="Amaro C."/>
        </authorList>
    </citation>
    <scope>NUCLEOTIDE SEQUENCE</scope>
</reference>
<reference evidence="1" key="1">
    <citation type="submission" date="2014-11" db="EMBL/GenBank/DDBJ databases">
        <authorList>
            <person name="Amaro Gonzalez C."/>
        </authorList>
    </citation>
    <scope>NUCLEOTIDE SEQUENCE</scope>
</reference>
<name>A0A0E9QRH9_ANGAN</name>
<proteinExistence type="predicted"/>
<sequence length="30" mass="3355">MSTTHTQFSVKTAVKQKCLSSWQTKKLISG</sequence>
<accession>A0A0E9QRH9</accession>